<sequence length="76" mass="7795">MRPQAVVCALPYGRWRHVVAGIEEGQDVDVAVFPLTAVDEVFDATADPAGGDLGQVVFGAEADGVQQLAPGGSSGR</sequence>
<reference evidence="1 2" key="1">
    <citation type="submission" date="2021-01" db="EMBL/GenBank/DDBJ databases">
        <title>WGS of actinomycetes isolated from Thailand.</title>
        <authorList>
            <person name="Thawai C."/>
        </authorList>
    </citation>
    <scope>NUCLEOTIDE SEQUENCE [LARGE SCALE GENOMIC DNA]</scope>
    <source>
        <strain evidence="1 2">CH9-7</strain>
    </source>
</reference>
<protein>
    <submittedName>
        <fullName evidence="1">Uncharacterized protein</fullName>
    </submittedName>
</protein>
<gene>
    <name evidence="1" type="ORF">JK360_16345</name>
</gene>
<accession>A0ABS1MT41</accession>
<evidence type="ECO:0000313" key="1">
    <source>
        <dbReference type="EMBL" id="MBL1090950.1"/>
    </source>
</evidence>
<keyword evidence="2" id="KW-1185">Reference proteome</keyword>
<comment type="caution">
    <text evidence="1">The sequence shown here is derived from an EMBL/GenBank/DDBJ whole genome shotgun (WGS) entry which is preliminary data.</text>
</comment>
<dbReference type="EMBL" id="JAERRI010000008">
    <property type="protein sequence ID" value="MBL1090950.1"/>
    <property type="molecule type" value="Genomic_DNA"/>
</dbReference>
<evidence type="ECO:0000313" key="2">
    <source>
        <dbReference type="Proteomes" id="UP000629371"/>
    </source>
</evidence>
<dbReference type="Proteomes" id="UP000629371">
    <property type="component" value="Unassembled WGS sequence"/>
</dbReference>
<proteinExistence type="predicted"/>
<name>A0ABS1MT41_9ACTN</name>
<organism evidence="1 2">
    <name type="scientific">Streptomyces siderophoricus</name>
    <dbReference type="NCBI Taxonomy" id="2802281"/>
    <lineage>
        <taxon>Bacteria</taxon>
        <taxon>Bacillati</taxon>
        <taxon>Actinomycetota</taxon>
        <taxon>Actinomycetes</taxon>
        <taxon>Kitasatosporales</taxon>
        <taxon>Streptomycetaceae</taxon>
        <taxon>Streptomyces</taxon>
    </lineage>
</organism>